<dbReference type="STRING" id="272942.RCAP_rcc00148"/>
<dbReference type="PROSITE" id="PS00012">
    <property type="entry name" value="PHOSPHOPANTETHEINE"/>
    <property type="match status" value="1"/>
</dbReference>
<dbReference type="GO" id="GO:0043041">
    <property type="term" value="P:amino acid activation for nonribosomal peptide biosynthetic process"/>
    <property type="evidence" value="ECO:0007669"/>
    <property type="project" value="TreeGrafter"/>
</dbReference>
<dbReference type="InterPro" id="IPR009081">
    <property type="entry name" value="PP-bd_ACP"/>
</dbReference>
<dbReference type="Proteomes" id="UP000002361">
    <property type="component" value="Chromosome"/>
</dbReference>
<keyword evidence="5" id="KW-0573">Peptidoglycan synthesis</keyword>
<dbReference type="Gene3D" id="1.10.1200.10">
    <property type="entry name" value="ACP-like"/>
    <property type="match status" value="1"/>
</dbReference>
<feature type="transmembrane region" description="Helical" evidence="9">
    <location>
        <begin position="281"/>
        <end position="303"/>
    </location>
</feature>
<evidence type="ECO:0000256" key="7">
    <source>
        <dbReference type="ARBA" id="ARBA00023316"/>
    </source>
</evidence>
<evidence type="ECO:0000256" key="3">
    <source>
        <dbReference type="ARBA" id="ARBA00022618"/>
    </source>
</evidence>
<dbReference type="InterPro" id="IPR045851">
    <property type="entry name" value="AMP-bd_C_sf"/>
</dbReference>
<dbReference type="Gene3D" id="3.40.50.720">
    <property type="entry name" value="NAD(P)-binding Rossmann-like Domain"/>
    <property type="match status" value="1"/>
</dbReference>
<dbReference type="SUPFAM" id="SSF51984">
    <property type="entry name" value="MurCD N-terminal domain"/>
    <property type="match status" value="1"/>
</dbReference>
<keyword evidence="9" id="KW-0472">Membrane</keyword>
<dbReference type="GO" id="GO:0005737">
    <property type="term" value="C:cytoplasm"/>
    <property type="evidence" value="ECO:0007669"/>
    <property type="project" value="TreeGrafter"/>
</dbReference>
<dbReference type="PANTHER" id="PTHR45527:SF1">
    <property type="entry name" value="FATTY ACID SYNTHASE"/>
    <property type="match status" value="1"/>
</dbReference>
<dbReference type="Gene3D" id="3.40.50.12780">
    <property type="entry name" value="N-terminal domain of ligase-like"/>
    <property type="match status" value="1"/>
</dbReference>
<accession>D5AL57</accession>
<dbReference type="InterPro" id="IPR004101">
    <property type="entry name" value="Mur_ligase_C"/>
</dbReference>
<sequence length="1288" mass="134510">MSDRTRLHLIGVGGSGMLPLALLLRQAGHPVTGSDDLCAPARLDLLHAQGISVLSGADPALARAADCVIASPAIPETHVERRAARRAGLPVKSRARALAEVIADRQTICVAGSHGKSTVTAMLIHILSAAGQEDFGYMLGAAFADAARLPARLGAPDAPFVTEACEAHGALAAWQPSLAILTNLDDEHADHYGGLPGLRRAVADFLSRLPPEGRAVACGDDPQVLDLLRRARCAALTYGLGADNDLRAVPDGTGGATVFLNGTDLGRLSLIVPGRHNLRNALAALGMALTLGIGFATAAGALADFPGLARRLQPVAPGNRLRLFDDFAHHPAEIEAALAVLRETTEGRLIAIFEPQLHSRITLMAARFAQALGAADHSYLLPVVALGETAQAGNGDAALAEACRAGGLSCDHVSDMSELLARLQADLQGDETLVVMAGGSGAAIAPRIAQALSHPPGPRAAAAPNILIGERRPPPPDLLTLVAAQARRRPRAPAVEMGHRRLSYADLVQRSDDLAASLAAAGVGAGDSVGVCLGRTVDRVTAFLATLQLGGVFVPLDPALPEERLRQMLDTAAVRTVVVNAASPALPDIGLRIVPCGPLPERGEAAAPQWQPQPPAAGAPAYMIFTSGTTGEPKAVEISRGGLANYAAAAVRHFEITAEARVSQLSGFGFDVSVGDMAMALAAGACLVCPSDLQAIPGPPVGRFIAEARLTHLSLTPSALAIIPPAEHPQLTHVIVAGEACPPALVERWGKGRVFLNAYGPTEATVEALFARCTPGQPVRIGRPIDNMGACLMTRSLTLAAPGEEGELCLFGPGLASGYRHQPGLSAQHFPVVDLPGLGPTRIYRTGDRARLGADGGFVYLGRLDSQLKVNGHRLEPGEVEAALCSLPGVIDAAVSRLATPQGADRLIAHLVMAPGAPAPDPVALRMRLAQQLPSWMVPSVFLPVPEIPRNSNGKRDRSALPVPPQLTRPATARSTGTATEAQLMALIDREFGTGIVTGTRDSLHAAGLDSLSMANLLFAIEAAFGITLDAGFEAGLDTVEVLGLMVDARRKAPPAAAAPGIENALAARILPYLATWPGRRLGRAGLVRSLCDAGPLPQLFWCFQTGKELSRLTECLNGAVSLYGLRSGHLAVDYSAETLAAFGRLYADEIAAIAPTGPLYLGGNCQGGLVIREAGQELMRRGRDVALTILMEQGRFLHYPGVTLLLFGAGSYLNPYGQMAAPEQVFREAYPAGHHVEILPGAHGQYFTPGNAEVLAATILRHLDRHRSAPALPPTCHEARFARRDAG</sequence>
<feature type="region of interest" description="Disordered" evidence="8">
    <location>
        <begin position="949"/>
        <end position="977"/>
    </location>
</feature>
<dbReference type="Pfam" id="PF08245">
    <property type="entry name" value="Mur_ligase_M"/>
    <property type="match status" value="1"/>
</dbReference>
<dbReference type="InterPro" id="IPR036736">
    <property type="entry name" value="ACP-like_sf"/>
</dbReference>
<dbReference type="RefSeq" id="WP_013065895.1">
    <property type="nucleotide sequence ID" value="NC_014034.1"/>
</dbReference>
<evidence type="ECO:0000313" key="12">
    <source>
        <dbReference type="Proteomes" id="UP000002361"/>
    </source>
</evidence>
<dbReference type="SUPFAM" id="SSF53244">
    <property type="entry name" value="MurD-like peptide ligases, peptide-binding domain"/>
    <property type="match status" value="1"/>
</dbReference>
<dbReference type="GO" id="GO:0031177">
    <property type="term" value="F:phosphopantetheine binding"/>
    <property type="evidence" value="ECO:0007669"/>
    <property type="project" value="TreeGrafter"/>
</dbReference>
<dbReference type="GO" id="GO:0009252">
    <property type="term" value="P:peptidoglycan biosynthetic process"/>
    <property type="evidence" value="ECO:0007669"/>
    <property type="project" value="UniProtKB-KW"/>
</dbReference>
<keyword evidence="7" id="KW-0961">Cell wall biogenesis/degradation</keyword>
<dbReference type="InterPro" id="IPR036615">
    <property type="entry name" value="Mur_ligase_C_dom_sf"/>
</dbReference>
<dbReference type="InterPro" id="IPR000873">
    <property type="entry name" value="AMP-dep_synth/lig_dom"/>
</dbReference>
<dbReference type="GeneID" id="31489109"/>
<dbReference type="InterPro" id="IPR042099">
    <property type="entry name" value="ANL_N_sf"/>
</dbReference>
<dbReference type="eggNOG" id="COG1020">
    <property type="taxonomic scope" value="Bacteria"/>
</dbReference>
<dbReference type="SUPFAM" id="SSF53474">
    <property type="entry name" value="alpha/beta-Hydrolases"/>
    <property type="match status" value="1"/>
</dbReference>
<dbReference type="Gene3D" id="3.30.300.30">
    <property type="match status" value="1"/>
</dbReference>
<dbReference type="Gene3D" id="3.40.50.1820">
    <property type="entry name" value="alpha/beta hydrolase"/>
    <property type="match status" value="1"/>
</dbReference>
<reference evidence="11 12" key="2">
    <citation type="journal article" date="2010" name="J. Bacteriol.">
        <title>Complete genome sequence of the photosynthetic purple nonsulfur bacterium Rhodobacter capsulatus SB 1003.</title>
        <authorList>
            <person name="Strnad H."/>
            <person name="Lapidus A."/>
            <person name="Paces J."/>
            <person name="Ulbrich P."/>
            <person name="Vlcek C."/>
            <person name="Paces V."/>
            <person name="Haselkorn R."/>
        </authorList>
    </citation>
    <scope>NUCLEOTIDE SEQUENCE [LARGE SCALE GENOMIC DNA]</scope>
    <source>
        <strain evidence="12">ATCC BAA-309 / NBRC 16581 / SB1003</strain>
    </source>
</reference>
<keyword evidence="6" id="KW-0131">Cell cycle</keyword>
<evidence type="ECO:0000256" key="4">
    <source>
        <dbReference type="ARBA" id="ARBA00022960"/>
    </source>
</evidence>
<dbReference type="GO" id="GO:0071555">
    <property type="term" value="P:cell wall organization"/>
    <property type="evidence" value="ECO:0007669"/>
    <property type="project" value="UniProtKB-KW"/>
</dbReference>
<dbReference type="OrthoDB" id="9803968at2"/>
<name>D5AL57_RHOCB</name>
<dbReference type="CDD" id="cd05930">
    <property type="entry name" value="A_NRPS"/>
    <property type="match status" value="1"/>
</dbReference>
<dbReference type="GO" id="GO:0008360">
    <property type="term" value="P:regulation of cell shape"/>
    <property type="evidence" value="ECO:0007669"/>
    <property type="project" value="UniProtKB-KW"/>
</dbReference>
<dbReference type="GO" id="GO:0044550">
    <property type="term" value="P:secondary metabolite biosynthetic process"/>
    <property type="evidence" value="ECO:0007669"/>
    <property type="project" value="TreeGrafter"/>
</dbReference>
<evidence type="ECO:0000256" key="6">
    <source>
        <dbReference type="ARBA" id="ARBA00023306"/>
    </source>
</evidence>
<reference key="1">
    <citation type="submission" date="2008-12" db="EMBL/GenBank/DDBJ databases">
        <title>Complete genome sequence of Rhodobacter capsulatus SB1003.</title>
        <authorList>
            <person name="Strnad H."/>
            <person name="Lapidus A."/>
            <person name="Vlcek C."/>
            <person name="Ulbrich P."/>
            <person name="Paces J."/>
            <person name="Maltsev N."/>
            <person name="Kumar V."/>
            <person name="Kogan Y."/>
            <person name="Milgram A."/>
            <person name="Rebrekov D."/>
            <person name="Mazur M."/>
            <person name="Cox R."/>
            <person name="Kyrpides N."/>
            <person name="Kolar M."/>
            <person name="Sachova J."/>
            <person name="Ridl J."/>
            <person name="Ivanova N."/>
            <person name="Kapatral V."/>
            <person name="Los T."/>
            <person name="Lykidis A."/>
            <person name="Mikhailova N."/>
            <person name="Reznik G."/>
            <person name="Vasieva O."/>
            <person name="Fonstein M."/>
            <person name="Paces V."/>
            <person name="Haselkorn R."/>
        </authorList>
    </citation>
    <scope>NUCLEOTIDE SEQUENCE</scope>
    <source>
        <strain>SB1003</strain>
    </source>
</reference>
<evidence type="ECO:0000313" key="11">
    <source>
        <dbReference type="EMBL" id="ADE83913.1"/>
    </source>
</evidence>
<dbReference type="EMBL" id="CP001312">
    <property type="protein sequence ID" value="ADE83913.1"/>
    <property type="molecule type" value="Genomic_DNA"/>
</dbReference>
<dbReference type="Gene3D" id="3.90.190.20">
    <property type="entry name" value="Mur ligase, C-terminal domain"/>
    <property type="match status" value="1"/>
</dbReference>
<dbReference type="NCBIfam" id="TIGR01733">
    <property type="entry name" value="AA-adenyl-dom"/>
    <property type="match status" value="1"/>
</dbReference>
<dbReference type="Pfam" id="PF02875">
    <property type="entry name" value="Mur_ligase_C"/>
    <property type="match status" value="1"/>
</dbReference>
<dbReference type="KEGG" id="rcp:RCAP_rcc00148"/>
<dbReference type="InterPro" id="IPR000713">
    <property type="entry name" value="Mur_ligase_N"/>
</dbReference>
<evidence type="ECO:0000256" key="1">
    <source>
        <dbReference type="ARBA" id="ARBA00022450"/>
    </source>
</evidence>
<dbReference type="Pfam" id="PF01225">
    <property type="entry name" value="Mur_ligase"/>
    <property type="match status" value="1"/>
</dbReference>
<dbReference type="GO" id="GO:0005524">
    <property type="term" value="F:ATP binding"/>
    <property type="evidence" value="ECO:0007669"/>
    <property type="project" value="InterPro"/>
</dbReference>
<protein>
    <submittedName>
        <fullName evidence="11">CDA peptide synthetase III</fullName>
    </submittedName>
</protein>
<proteinExistence type="predicted"/>
<dbReference type="InterPro" id="IPR006162">
    <property type="entry name" value="Ppantetheine_attach_site"/>
</dbReference>
<dbReference type="InterPro" id="IPR025110">
    <property type="entry name" value="AMP-bd_C"/>
</dbReference>
<evidence type="ECO:0000256" key="5">
    <source>
        <dbReference type="ARBA" id="ARBA00022984"/>
    </source>
</evidence>
<dbReference type="GO" id="GO:0051301">
    <property type="term" value="P:cell division"/>
    <property type="evidence" value="ECO:0007669"/>
    <property type="project" value="UniProtKB-KW"/>
</dbReference>
<keyword evidence="1" id="KW-0596">Phosphopantetheine</keyword>
<dbReference type="GO" id="GO:0016881">
    <property type="term" value="F:acid-amino acid ligase activity"/>
    <property type="evidence" value="ECO:0007669"/>
    <property type="project" value="InterPro"/>
</dbReference>
<keyword evidence="12" id="KW-1185">Reference proteome</keyword>
<dbReference type="PROSITE" id="PS00455">
    <property type="entry name" value="AMP_BINDING"/>
    <property type="match status" value="1"/>
</dbReference>
<keyword evidence="9" id="KW-1133">Transmembrane helix</keyword>
<keyword evidence="4" id="KW-0133">Cell shape</keyword>
<dbReference type="PROSITE" id="PS50075">
    <property type="entry name" value="CARRIER"/>
    <property type="match status" value="1"/>
</dbReference>
<keyword evidence="2" id="KW-0597">Phosphoprotein</keyword>
<dbReference type="InterPro" id="IPR020845">
    <property type="entry name" value="AMP-binding_CS"/>
</dbReference>
<dbReference type="Pfam" id="PF13193">
    <property type="entry name" value="AMP-binding_C"/>
    <property type="match status" value="1"/>
</dbReference>
<keyword evidence="3" id="KW-0132">Cell division</keyword>
<organism evidence="11 12">
    <name type="scientific">Rhodobacter capsulatus (strain ATCC BAA-309 / NBRC 16581 / SB1003)</name>
    <dbReference type="NCBI Taxonomy" id="272942"/>
    <lineage>
        <taxon>Bacteria</taxon>
        <taxon>Pseudomonadati</taxon>
        <taxon>Pseudomonadota</taxon>
        <taxon>Alphaproteobacteria</taxon>
        <taxon>Rhodobacterales</taxon>
        <taxon>Rhodobacter group</taxon>
        <taxon>Rhodobacter</taxon>
    </lineage>
</organism>
<dbReference type="HOGENOM" id="CLU_006613_0_0_5"/>
<dbReference type="InterPro" id="IPR013221">
    <property type="entry name" value="Mur_ligase_cen"/>
</dbReference>
<dbReference type="InterPro" id="IPR010071">
    <property type="entry name" value="AA_adenyl_dom"/>
</dbReference>
<evidence type="ECO:0000256" key="9">
    <source>
        <dbReference type="SAM" id="Phobius"/>
    </source>
</evidence>
<feature type="domain" description="Carrier" evidence="10">
    <location>
        <begin position="975"/>
        <end position="1051"/>
    </location>
</feature>
<dbReference type="InterPro" id="IPR029058">
    <property type="entry name" value="AB_hydrolase_fold"/>
</dbReference>
<dbReference type="SUPFAM" id="SSF56801">
    <property type="entry name" value="Acetyl-CoA synthetase-like"/>
    <property type="match status" value="1"/>
</dbReference>
<gene>
    <name evidence="11" type="ordered locus">RCAP_rcc00148</name>
</gene>
<evidence type="ECO:0000256" key="2">
    <source>
        <dbReference type="ARBA" id="ARBA00022553"/>
    </source>
</evidence>
<evidence type="ECO:0000259" key="10">
    <source>
        <dbReference type="PROSITE" id="PS50075"/>
    </source>
</evidence>
<dbReference type="PANTHER" id="PTHR45527">
    <property type="entry name" value="NONRIBOSOMAL PEPTIDE SYNTHETASE"/>
    <property type="match status" value="1"/>
</dbReference>
<dbReference type="SUPFAM" id="SSF53623">
    <property type="entry name" value="MurD-like peptide ligases, catalytic domain"/>
    <property type="match status" value="1"/>
</dbReference>
<dbReference type="eggNOG" id="COG0773">
    <property type="taxonomic scope" value="Bacteria"/>
</dbReference>
<dbReference type="SUPFAM" id="SSF47336">
    <property type="entry name" value="ACP-like"/>
    <property type="match status" value="1"/>
</dbReference>
<dbReference type="Gene3D" id="3.40.1190.10">
    <property type="entry name" value="Mur-like, catalytic domain"/>
    <property type="match status" value="1"/>
</dbReference>
<evidence type="ECO:0000256" key="8">
    <source>
        <dbReference type="SAM" id="MobiDB-lite"/>
    </source>
</evidence>
<keyword evidence="9" id="KW-0812">Transmembrane</keyword>
<dbReference type="InterPro" id="IPR036565">
    <property type="entry name" value="Mur-like_cat_sf"/>
</dbReference>
<dbReference type="Pfam" id="PF00501">
    <property type="entry name" value="AMP-binding"/>
    <property type="match status" value="1"/>
</dbReference>